<feature type="domain" description="Periphilin-1 C-terminal" evidence="2">
    <location>
        <begin position="385"/>
        <end position="466"/>
    </location>
</feature>
<organism evidence="3 4">
    <name type="scientific">Phrynosoma platyrhinos</name>
    <name type="common">Desert horned lizard</name>
    <dbReference type="NCBI Taxonomy" id="52577"/>
    <lineage>
        <taxon>Eukaryota</taxon>
        <taxon>Metazoa</taxon>
        <taxon>Chordata</taxon>
        <taxon>Craniata</taxon>
        <taxon>Vertebrata</taxon>
        <taxon>Euteleostomi</taxon>
        <taxon>Lepidosauria</taxon>
        <taxon>Squamata</taxon>
        <taxon>Bifurcata</taxon>
        <taxon>Unidentata</taxon>
        <taxon>Episquamata</taxon>
        <taxon>Toxicofera</taxon>
        <taxon>Iguania</taxon>
        <taxon>Phrynosomatidae</taxon>
        <taxon>Phrynosomatinae</taxon>
        <taxon>Phrynosoma</taxon>
    </lineage>
</organism>
<dbReference type="PANTHER" id="PTHR15836">
    <property type="entry name" value="PERIPHILIN 1"/>
    <property type="match status" value="1"/>
</dbReference>
<feature type="compositionally biased region" description="Basic and acidic residues" evidence="1">
    <location>
        <begin position="228"/>
        <end position="253"/>
    </location>
</feature>
<evidence type="ECO:0000313" key="4">
    <source>
        <dbReference type="Proteomes" id="UP000826234"/>
    </source>
</evidence>
<dbReference type="CDD" id="cd22896">
    <property type="entry name" value="periphilin-like"/>
    <property type="match status" value="1"/>
</dbReference>
<reference evidence="3 4" key="1">
    <citation type="journal article" date="2022" name="Gigascience">
        <title>A chromosome-level genome assembly and annotation of the desert horned lizard, Phrynosoma platyrhinos, provides insight into chromosomal rearrangements among reptiles.</title>
        <authorList>
            <person name="Koochekian N."/>
            <person name="Ascanio A."/>
            <person name="Farleigh K."/>
            <person name="Card D.C."/>
            <person name="Schield D.R."/>
            <person name="Castoe T.A."/>
            <person name="Jezkova T."/>
        </authorList>
    </citation>
    <scope>NUCLEOTIDE SEQUENCE [LARGE SCALE GENOMIC DNA]</scope>
    <source>
        <strain evidence="3">NK-2021</strain>
    </source>
</reference>
<sequence length="474" mass="54785">MRSGRSILLYGLEGGEHEKEHFRCRRSSNFIKLLSLVAYRRGEMWSEEQFEYERLPRERLPPRPEGMQYTFGSIKHQEPESSLHYQDAEYWMRLIRDDYHRVVSFAPKKLPERPGEYRYDYGHSHVGYRDYGEGRGFAHERRTLSVLFSLELGMIQDIDGQGKSTQLVVSLNIALHKMIPCYIETCPAVYLDWLTLSVSFQVYWITPSVMPYLDIRDGIRRKPVYPHYARERSPHKRDSPYFRESPVGRRDSPPSRSGSSVSSRSYSPERSKAYAFHQSQHSRSMSSLHKRNISQQGKERASSQSLKTSRDVSPTGTAAVTPSKPLDKSSRLSEKELAEAASRWAAEKAEKADTSSVPEISEYEPTASEPLYVEHHEEATANVADNNELFEDSQRVSRAKAITAKTKEIEQVYRQDCETFGAVVKMLIEKDPSLEKPIQFSLRQNLHEIGERCIEELKHFIAEYDARSQEFEEP</sequence>
<dbReference type="PANTHER" id="PTHR15836:SF4">
    <property type="entry name" value="PERIPHILIN-1"/>
    <property type="match status" value="1"/>
</dbReference>
<feature type="compositionally biased region" description="Polar residues" evidence="1">
    <location>
        <begin position="302"/>
        <end position="320"/>
    </location>
</feature>
<comment type="caution">
    <text evidence="3">The sequence shown here is derived from an EMBL/GenBank/DDBJ whole genome shotgun (WGS) entry which is preliminary data.</text>
</comment>
<protein>
    <recommendedName>
        <fullName evidence="2">Periphilin-1 C-terminal domain-containing protein</fullName>
    </recommendedName>
</protein>
<proteinExistence type="predicted"/>
<dbReference type="InterPro" id="IPR057603">
    <property type="entry name" value="Periphilin-1_C"/>
</dbReference>
<keyword evidence="4" id="KW-1185">Reference proteome</keyword>
<dbReference type="InterPro" id="IPR028851">
    <property type="entry name" value="Pphln1"/>
</dbReference>
<evidence type="ECO:0000256" key="1">
    <source>
        <dbReference type="SAM" id="MobiDB-lite"/>
    </source>
</evidence>
<dbReference type="Proteomes" id="UP000826234">
    <property type="component" value="Unassembled WGS sequence"/>
</dbReference>
<gene>
    <name evidence="3" type="ORF">JD844_027860</name>
</gene>
<evidence type="ECO:0000313" key="3">
    <source>
        <dbReference type="EMBL" id="KAH0616611.1"/>
    </source>
</evidence>
<evidence type="ECO:0000259" key="2">
    <source>
        <dbReference type="Pfam" id="PF25234"/>
    </source>
</evidence>
<dbReference type="EMBL" id="JAIPUX010005290">
    <property type="protein sequence ID" value="KAH0616611.1"/>
    <property type="molecule type" value="Genomic_DNA"/>
</dbReference>
<feature type="compositionally biased region" description="Polar residues" evidence="1">
    <location>
        <begin position="277"/>
        <end position="287"/>
    </location>
</feature>
<dbReference type="Pfam" id="PF25234">
    <property type="entry name" value="Periphilin_C"/>
    <property type="match status" value="1"/>
</dbReference>
<feature type="compositionally biased region" description="Low complexity" evidence="1">
    <location>
        <begin position="254"/>
        <end position="266"/>
    </location>
</feature>
<feature type="region of interest" description="Disordered" evidence="1">
    <location>
        <begin position="227"/>
        <end position="361"/>
    </location>
</feature>
<accession>A0ABQ7SH08</accession>
<feature type="compositionally biased region" description="Basic and acidic residues" evidence="1">
    <location>
        <begin position="325"/>
        <end position="338"/>
    </location>
</feature>
<name>A0ABQ7SH08_PHRPL</name>